<reference evidence="4" key="2">
    <citation type="submission" date="2022-01" db="EMBL/GenBank/DDBJ databases">
        <authorList>
            <person name="Yamashiro T."/>
            <person name="Shiraishi A."/>
            <person name="Satake H."/>
            <person name="Nakayama K."/>
        </authorList>
    </citation>
    <scope>NUCLEOTIDE SEQUENCE</scope>
</reference>
<name>A0ABQ5DNB0_9ASTR</name>
<dbReference type="Gene3D" id="1.25.40.10">
    <property type="entry name" value="Tetratricopeptide repeat domain"/>
    <property type="match status" value="1"/>
</dbReference>
<evidence type="ECO:0000256" key="3">
    <source>
        <dbReference type="PROSITE-ProRule" id="PRU00708"/>
    </source>
</evidence>
<comment type="similarity">
    <text evidence="1">Belongs to the PPR family. P subfamily.</text>
</comment>
<dbReference type="Proteomes" id="UP001151760">
    <property type="component" value="Unassembled WGS sequence"/>
</dbReference>
<dbReference type="EMBL" id="BQNB010015292">
    <property type="protein sequence ID" value="GJT38289.1"/>
    <property type="molecule type" value="Genomic_DNA"/>
</dbReference>
<evidence type="ECO:0000313" key="5">
    <source>
        <dbReference type="Proteomes" id="UP001151760"/>
    </source>
</evidence>
<dbReference type="InterPro" id="IPR011990">
    <property type="entry name" value="TPR-like_helical_dom_sf"/>
</dbReference>
<evidence type="ECO:0000313" key="4">
    <source>
        <dbReference type="EMBL" id="GJT38289.1"/>
    </source>
</evidence>
<dbReference type="NCBIfam" id="TIGR00756">
    <property type="entry name" value="PPR"/>
    <property type="match status" value="1"/>
</dbReference>
<sequence length="360" mass="42166">MVSATKDPLTFNDLMATPIDFSKYVLNQLKIDNFTLLGPAYNLLKGHPDHLIVVVDYFFNNDLEVLKMSDPEKTYTISITKTKAIRYEIVGIKDMKILGVKSVSVKKLHGYGHLEDIMVKRADRQIYKFKEGDFVDLHFNYIEDMLLLVVQHKGYVEMGLCGFGLRLQAKELLDDILARRILLDFDTFNVVMNFLRYSRNGELNEANELFNEMQESCCLPDGCTYKTIIKGFLLHNEMSKAFHFIDKTRSNRFKIDAYTEALLLRFQSRRQLGHSSEKCYQFGHFTPSVARPNHVWNETWKFMKDDIEHCQCQQFNNPEYFELEYDFEECYKALSEKLDLENPEGGRLYGTDLRLLQRII</sequence>
<dbReference type="InterPro" id="IPR002885">
    <property type="entry name" value="PPR_rpt"/>
</dbReference>
<keyword evidence="5" id="KW-1185">Reference proteome</keyword>
<accession>A0ABQ5DNB0</accession>
<organism evidence="4 5">
    <name type="scientific">Tanacetum coccineum</name>
    <dbReference type="NCBI Taxonomy" id="301880"/>
    <lineage>
        <taxon>Eukaryota</taxon>
        <taxon>Viridiplantae</taxon>
        <taxon>Streptophyta</taxon>
        <taxon>Embryophyta</taxon>
        <taxon>Tracheophyta</taxon>
        <taxon>Spermatophyta</taxon>
        <taxon>Magnoliopsida</taxon>
        <taxon>eudicotyledons</taxon>
        <taxon>Gunneridae</taxon>
        <taxon>Pentapetalae</taxon>
        <taxon>asterids</taxon>
        <taxon>campanulids</taxon>
        <taxon>Asterales</taxon>
        <taxon>Asteraceae</taxon>
        <taxon>Asteroideae</taxon>
        <taxon>Anthemideae</taxon>
        <taxon>Anthemidinae</taxon>
        <taxon>Tanacetum</taxon>
    </lineage>
</organism>
<dbReference type="PANTHER" id="PTHR47941">
    <property type="entry name" value="PENTATRICOPEPTIDE REPEAT-CONTAINING PROTEIN 3, MITOCHONDRIAL"/>
    <property type="match status" value="1"/>
</dbReference>
<comment type="caution">
    <text evidence="4">The sequence shown here is derived from an EMBL/GenBank/DDBJ whole genome shotgun (WGS) entry which is preliminary data.</text>
</comment>
<reference evidence="4" key="1">
    <citation type="journal article" date="2022" name="Int. J. Mol. Sci.">
        <title>Draft Genome of Tanacetum Coccineum: Genomic Comparison of Closely Related Tanacetum-Family Plants.</title>
        <authorList>
            <person name="Yamashiro T."/>
            <person name="Shiraishi A."/>
            <person name="Nakayama K."/>
            <person name="Satake H."/>
        </authorList>
    </citation>
    <scope>NUCLEOTIDE SEQUENCE</scope>
</reference>
<evidence type="ECO:0000256" key="1">
    <source>
        <dbReference type="ARBA" id="ARBA00007626"/>
    </source>
</evidence>
<dbReference type="Pfam" id="PF13041">
    <property type="entry name" value="PPR_2"/>
    <property type="match status" value="1"/>
</dbReference>
<protein>
    <submittedName>
        <fullName evidence="4">Retrovirus-related pol polyprotein from transposon TNT 1-94</fullName>
    </submittedName>
</protein>
<feature type="repeat" description="PPR" evidence="3">
    <location>
        <begin position="184"/>
        <end position="220"/>
    </location>
</feature>
<gene>
    <name evidence="4" type="ORF">Tco_0938154</name>
</gene>
<proteinExistence type="inferred from homology"/>
<dbReference type="PROSITE" id="PS51375">
    <property type="entry name" value="PPR"/>
    <property type="match status" value="1"/>
</dbReference>
<evidence type="ECO:0000256" key="2">
    <source>
        <dbReference type="ARBA" id="ARBA00022737"/>
    </source>
</evidence>
<keyword evidence="2" id="KW-0677">Repeat</keyword>